<feature type="transmembrane region" description="Helical" evidence="1">
    <location>
        <begin position="21"/>
        <end position="41"/>
    </location>
</feature>
<dbReference type="Proteomes" id="UP000018888">
    <property type="component" value="Unassembled WGS sequence"/>
</dbReference>
<name>A0A2P4QZ08_RHIID</name>
<protein>
    <submittedName>
        <fullName evidence="2">Uncharacterized protein</fullName>
    </submittedName>
</protein>
<comment type="caution">
    <text evidence="2">The sequence shown here is derived from an EMBL/GenBank/DDBJ whole genome shotgun (WGS) entry which is preliminary data.</text>
</comment>
<gene>
    <name evidence="2" type="ORF">GLOIN_2v1494565</name>
</gene>
<evidence type="ECO:0000313" key="3">
    <source>
        <dbReference type="Proteomes" id="UP000018888"/>
    </source>
</evidence>
<sequence length="66" mass="8195">MIRMITIRTITIIRMILCRRYFKKLLVINMNLVKMICGLLKRKGHKYIYIIFTYILYIYYLNILFI</sequence>
<reference evidence="2 3" key="1">
    <citation type="journal article" date="2013" name="Proc. Natl. Acad. Sci. U.S.A.">
        <title>Genome of an arbuscular mycorrhizal fungus provides insight into the oldest plant symbiosis.</title>
        <authorList>
            <person name="Tisserant E."/>
            <person name="Malbreil M."/>
            <person name="Kuo A."/>
            <person name="Kohler A."/>
            <person name="Symeonidi A."/>
            <person name="Balestrini R."/>
            <person name="Charron P."/>
            <person name="Duensing N."/>
            <person name="Frei Dit Frey N."/>
            <person name="Gianinazzi-Pearson V."/>
            <person name="Gilbert L.B."/>
            <person name="Handa Y."/>
            <person name="Herr J.R."/>
            <person name="Hijri M."/>
            <person name="Koul R."/>
            <person name="Kawaguchi M."/>
            <person name="Krajinski F."/>
            <person name="Lammers P.J."/>
            <person name="Masclaux F.G."/>
            <person name="Murat C."/>
            <person name="Morin E."/>
            <person name="Ndikumana S."/>
            <person name="Pagni M."/>
            <person name="Petitpierre D."/>
            <person name="Requena N."/>
            <person name="Rosikiewicz P."/>
            <person name="Riley R."/>
            <person name="Saito K."/>
            <person name="San Clemente H."/>
            <person name="Shapiro H."/>
            <person name="van Tuinen D."/>
            <person name="Becard G."/>
            <person name="Bonfante P."/>
            <person name="Paszkowski U."/>
            <person name="Shachar-Hill Y.Y."/>
            <person name="Tuskan G.A."/>
            <person name="Young P.W."/>
            <person name="Sanders I.R."/>
            <person name="Henrissat B."/>
            <person name="Rensing S.A."/>
            <person name="Grigoriev I.V."/>
            <person name="Corradi N."/>
            <person name="Roux C."/>
            <person name="Martin F."/>
        </authorList>
    </citation>
    <scope>NUCLEOTIDE SEQUENCE [LARGE SCALE GENOMIC DNA]</scope>
    <source>
        <strain evidence="2 3">DAOM 197198</strain>
    </source>
</reference>
<proteinExistence type="predicted"/>
<evidence type="ECO:0000313" key="2">
    <source>
        <dbReference type="EMBL" id="POG82877.1"/>
    </source>
</evidence>
<dbReference type="AlphaFoldDB" id="A0A2P4QZ08"/>
<accession>A0A2P4QZ08</accession>
<keyword evidence="1" id="KW-0472">Membrane</keyword>
<keyword evidence="1" id="KW-0812">Transmembrane</keyword>
<organism evidence="2 3">
    <name type="scientific">Rhizophagus irregularis (strain DAOM 181602 / DAOM 197198 / MUCL 43194)</name>
    <name type="common">Arbuscular mycorrhizal fungus</name>
    <name type="synonym">Glomus intraradices</name>
    <dbReference type="NCBI Taxonomy" id="747089"/>
    <lineage>
        <taxon>Eukaryota</taxon>
        <taxon>Fungi</taxon>
        <taxon>Fungi incertae sedis</taxon>
        <taxon>Mucoromycota</taxon>
        <taxon>Glomeromycotina</taxon>
        <taxon>Glomeromycetes</taxon>
        <taxon>Glomerales</taxon>
        <taxon>Glomeraceae</taxon>
        <taxon>Rhizophagus</taxon>
    </lineage>
</organism>
<evidence type="ECO:0000256" key="1">
    <source>
        <dbReference type="SAM" id="Phobius"/>
    </source>
</evidence>
<feature type="transmembrane region" description="Helical" evidence="1">
    <location>
        <begin position="47"/>
        <end position="65"/>
    </location>
</feature>
<reference evidence="2 3" key="2">
    <citation type="journal article" date="2018" name="New Phytol.">
        <title>High intraspecific genome diversity in the model arbuscular mycorrhizal symbiont Rhizophagus irregularis.</title>
        <authorList>
            <person name="Chen E.C.H."/>
            <person name="Morin E."/>
            <person name="Beaudet D."/>
            <person name="Noel J."/>
            <person name="Yildirir G."/>
            <person name="Ndikumana S."/>
            <person name="Charron P."/>
            <person name="St-Onge C."/>
            <person name="Giorgi J."/>
            <person name="Kruger M."/>
            <person name="Marton T."/>
            <person name="Ropars J."/>
            <person name="Grigoriev I.V."/>
            <person name="Hainaut M."/>
            <person name="Henrissat B."/>
            <person name="Roux C."/>
            <person name="Martin F."/>
            <person name="Corradi N."/>
        </authorList>
    </citation>
    <scope>NUCLEOTIDE SEQUENCE [LARGE SCALE GENOMIC DNA]</scope>
    <source>
        <strain evidence="2 3">DAOM 197198</strain>
    </source>
</reference>
<keyword evidence="3" id="KW-1185">Reference proteome</keyword>
<dbReference type="EMBL" id="AUPC02000003">
    <property type="protein sequence ID" value="POG82877.1"/>
    <property type="molecule type" value="Genomic_DNA"/>
</dbReference>
<keyword evidence="1" id="KW-1133">Transmembrane helix</keyword>